<reference evidence="2" key="2">
    <citation type="submission" date="2020-05" db="UniProtKB">
        <authorList>
            <consortium name="EnsemblMetazoa"/>
        </authorList>
    </citation>
    <scope>IDENTIFICATION</scope>
    <source>
        <strain evidence="2">USDA</strain>
    </source>
</reference>
<dbReference type="EnsemblMetazoa" id="SCAU013038-RB">
    <property type="protein sequence ID" value="SCAU013038-PB"/>
    <property type="gene ID" value="SCAU013038"/>
</dbReference>
<keyword evidence="3" id="KW-1185">Reference proteome</keyword>
<keyword evidence="1" id="KW-0732">Signal</keyword>
<dbReference type="Proteomes" id="UP000095300">
    <property type="component" value="Unassembled WGS sequence"/>
</dbReference>
<reference evidence="2 3" key="1">
    <citation type="submission" date="2015-05" db="EMBL/GenBank/DDBJ databases">
        <authorList>
            <person name="Wilson R.K."/>
            <person name="Warren W.C."/>
            <person name="Olafson P."/>
        </authorList>
    </citation>
    <scope>NUCLEOTIDE SEQUENCE [LARGE SCALE GENOMIC DNA]</scope>
    <source>
        <strain evidence="2 3">USDA</strain>
    </source>
</reference>
<protein>
    <submittedName>
        <fullName evidence="2">Uncharacterized protein</fullName>
    </submittedName>
</protein>
<dbReference type="EnsemblMetazoa" id="SCAU013038-RD">
    <property type="protein sequence ID" value="SCAU013038-PD"/>
    <property type="gene ID" value="SCAU013038"/>
</dbReference>
<gene>
    <name evidence="2" type="primary">106094072</name>
</gene>
<evidence type="ECO:0000256" key="1">
    <source>
        <dbReference type="SAM" id="SignalP"/>
    </source>
</evidence>
<proteinExistence type="predicted"/>
<sequence>MNRLRSSQVFFTGFSCLFTHVLCTLRSKISNSLATMGEILNQLGNPFNKIDLMATLQSSSFVVCEVVNESEMGFCAVHDSLWRRIMRIYKAIICVEDGLRFLLLMKKVIKKAIFLLRRVVAQIHLPFRGKNAFTQVISFVELP</sequence>
<dbReference type="PROSITE" id="PS51257">
    <property type="entry name" value="PROKAR_LIPOPROTEIN"/>
    <property type="match status" value="1"/>
</dbReference>
<name>A0A1I8Q1P0_STOCA</name>
<feature type="chain" id="PRO_5014271828" evidence="1">
    <location>
        <begin position="24"/>
        <end position="143"/>
    </location>
</feature>
<dbReference type="AlphaFoldDB" id="A0A1I8Q1P0"/>
<evidence type="ECO:0000313" key="2">
    <source>
        <dbReference type="EnsemblMetazoa" id="SCAU013038-PA"/>
    </source>
</evidence>
<feature type="signal peptide" evidence="1">
    <location>
        <begin position="1"/>
        <end position="23"/>
    </location>
</feature>
<dbReference type="EnsemblMetazoa" id="SCAU013038-RC">
    <property type="protein sequence ID" value="SCAU013038-PC"/>
    <property type="gene ID" value="SCAU013038"/>
</dbReference>
<dbReference type="VEuPathDB" id="VectorBase:SCAU013038"/>
<evidence type="ECO:0000313" key="3">
    <source>
        <dbReference type="Proteomes" id="UP000095300"/>
    </source>
</evidence>
<organism evidence="2 3">
    <name type="scientific">Stomoxys calcitrans</name>
    <name type="common">Stable fly</name>
    <name type="synonym">Conops calcitrans</name>
    <dbReference type="NCBI Taxonomy" id="35570"/>
    <lineage>
        <taxon>Eukaryota</taxon>
        <taxon>Metazoa</taxon>
        <taxon>Ecdysozoa</taxon>
        <taxon>Arthropoda</taxon>
        <taxon>Hexapoda</taxon>
        <taxon>Insecta</taxon>
        <taxon>Pterygota</taxon>
        <taxon>Neoptera</taxon>
        <taxon>Endopterygota</taxon>
        <taxon>Diptera</taxon>
        <taxon>Brachycera</taxon>
        <taxon>Muscomorpha</taxon>
        <taxon>Muscoidea</taxon>
        <taxon>Muscidae</taxon>
        <taxon>Stomoxys</taxon>
    </lineage>
</organism>
<dbReference type="EnsemblMetazoa" id="SCAU013038-RA">
    <property type="protein sequence ID" value="SCAU013038-PA"/>
    <property type="gene ID" value="SCAU013038"/>
</dbReference>
<accession>A0A1I8Q1P0</accession>